<feature type="transmembrane region" description="Helical" evidence="1">
    <location>
        <begin position="374"/>
        <end position="400"/>
    </location>
</feature>
<comment type="caution">
    <text evidence="2">The sequence shown here is derived from an EMBL/GenBank/DDBJ whole genome shotgun (WGS) entry which is preliminary data.</text>
</comment>
<evidence type="ECO:0000313" key="3">
    <source>
        <dbReference type="Proteomes" id="UP000438476"/>
    </source>
</evidence>
<dbReference type="OrthoDB" id="6307929at2"/>
<dbReference type="Pfam" id="PF03929">
    <property type="entry name" value="PepSY_TM"/>
    <property type="match status" value="1"/>
</dbReference>
<feature type="transmembrane region" description="Helical" evidence="1">
    <location>
        <begin position="461"/>
        <end position="482"/>
    </location>
</feature>
<dbReference type="EMBL" id="WTYT01000004">
    <property type="protein sequence ID" value="MXO66195.1"/>
    <property type="molecule type" value="Genomic_DNA"/>
</dbReference>
<dbReference type="InterPro" id="IPR005625">
    <property type="entry name" value="PepSY-ass_TM"/>
</dbReference>
<keyword evidence="3" id="KW-1185">Reference proteome</keyword>
<keyword evidence="1" id="KW-0812">Transmembrane</keyword>
<sequence>MTGKQPLMSRIPAGFVQAVLKGHSALGLAFAAAIYVVCLSGTLSVFLHEFTAWENPAAPHIEQMSPDAVQKALENAVSQSSGEVHHVRLIMPSADQTFLTLDVDTANGDKEWVADASGNLTPLRNAWSEFIIRLHIFLHLPSSWGIFIVGMTGVALLSSLISGLCAHPRIFRDAFHLRIGGSQRLQEADLHNRIGVWGLPFHIIVSLTGAFLGLTTIIVGILGMAMFNGDTARIYALFTPPEPVENAAQAPVLDLRPMLARLPAEGVLERITVEHPTEMGAAAIFDIDDKQALAGTSSLGFTRSAEIYYNKDISKASLGERVFGALGPLHFGWFGGGIVKIAYGLLGLGLTYLAVGGVKIWLVRRRDKGRPAPGWESVWAAVVWGQPAGLAAAALCAIVLPEWPYTFLIAVWGAITLAMLAGATVLSASVLTISGKAATAILAISLGLYHAMFIAGGSASASVWAMDVLLFTFGCGVALYLIRGSRRPRSAARQAG</sequence>
<organism evidence="2 3">
    <name type="scientific">Altericroceibacterium endophyticum</name>
    <dbReference type="NCBI Taxonomy" id="1808508"/>
    <lineage>
        <taxon>Bacteria</taxon>
        <taxon>Pseudomonadati</taxon>
        <taxon>Pseudomonadota</taxon>
        <taxon>Alphaproteobacteria</taxon>
        <taxon>Sphingomonadales</taxon>
        <taxon>Erythrobacteraceae</taxon>
        <taxon>Altericroceibacterium</taxon>
    </lineage>
</organism>
<dbReference type="PANTHER" id="PTHR34219:SF3">
    <property type="entry name" value="BLL7967 PROTEIN"/>
    <property type="match status" value="1"/>
</dbReference>
<feature type="transmembrane region" description="Helical" evidence="1">
    <location>
        <begin position="144"/>
        <end position="166"/>
    </location>
</feature>
<feature type="transmembrane region" description="Helical" evidence="1">
    <location>
        <begin position="25"/>
        <end position="47"/>
    </location>
</feature>
<reference evidence="2 3" key="1">
    <citation type="submission" date="2019-12" db="EMBL/GenBank/DDBJ databases">
        <title>Genomic-based taxomic classification of the family Erythrobacteraceae.</title>
        <authorList>
            <person name="Xu L."/>
        </authorList>
    </citation>
    <scope>NUCLEOTIDE SEQUENCE [LARGE SCALE GENOMIC DNA]</scope>
    <source>
        <strain evidence="2 3">LMG 29518</strain>
    </source>
</reference>
<feature type="transmembrane region" description="Helical" evidence="1">
    <location>
        <begin position="437"/>
        <end position="455"/>
    </location>
</feature>
<keyword evidence="1" id="KW-1133">Transmembrane helix</keyword>
<dbReference type="Proteomes" id="UP000438476">
    <property type="component" value="Unassembled WGS sequence"/>
</dbReference>
<evidence type="ECO:0000256" key="1">
    <source>
        <dbReference type="SAM" id="Phobius"/>
    </source>
</evidence>
<protein>
    <submittedName>
        <fullName evidence="2">PepSY domain-containing protein</fullName>
    </submittedName>
</protein>
<accession>A0A6I4T8V9</accession>
<feature type="transmembrane region" description="Helical" evidence="1">
    <location>
        <begin position="406"/>
        <end position="430"/>
    </location>
</feature>
<feature type="transmembrane region" description="Helical" evidence="1">
    <location>
        <begin position="203"/>
        <end position="227"/>
    </location>
</feature>
<feature type="transmembrane region" description="Helical" evidence="1">
    <location>
        <begin position="341"/>
        <end position="362"/>
    </location>
</feature>
<dbReference type="PANTHER" id="PTHR34219">
    <property type="entry name" value="IRON-REGULATED INNER MEMBRANE PROTEIN-RELATED"/>
    <property type="match status" value="1"/>
</dbReference>
<evidence type="ECO:0000313" key="2">
    <source>
        <dbReference type="EMBL" id="MXO66195.1"/>
    </source>
</evidence>
<dbReference type="AlphaFoldDB" id="A0A6I4T8V9"/>
<name>A0A6I4T8V9_9SPHN</name>
<proteinExistence type="predicted"/>
<gene>
    <name evidence="2" type="ORF">GRI91_10545</name>
</gene>
<keyword evidence="1" id="KW-0472">Membrane</keyword>